<keyword evidence="1" id="KW-0694">RNA-binding</keyword>
<dbReference type="AlphaFoldDB" id="A0A089N862"/>
<dbReference type="KEGG" id="pste:PSTEL_19400"/>
<protein>
    <submittedName>
        <fullName evidence="3">RNA-binding protein S4</fullName>
    </submittedName>
</protein>
<evidence type="ECO:0000259" key="2">
    <source>
        <dbReference type="SMART" id="SM00363"/>
    </source>
</evidence>
<evidence type="ECO:0000256" key="1">
    <source>
        <dbReference type="PROSITE-ProRule" id="PRU00182"/>
    </source>
</evidence>
<dbReference type="InterPro" id="IPR036986">
    <property type="entry name" value="S4_RNA-bd_sf"/>
</dbReference>
<dbReference type="CDD" id="cd00165">
    <property type="entry name" value="S4"/>
    <property type="match status" value="1"/>
</dbReference>
<dbReference type="Pfam" id="PF17774">
    <property type="entry name" value="YlmH_RBD"/>
    <property type="match status" value="1"/>
</dbReference>
<accession>A0A089N862</accession>
<keyword evidence="4" id="KW-1185">Reference proteome</keyword>
<proteinExistence type="predicted"/>
<dbReference type="Pfam" id="PF01479">
    <property type="entry name" value="S4"/>
    <property type="match status" value="1"/>
</dbReference>
<dbReference type="PROSITE" id="PS50889">
    <property type="entry name" value="S4"/>
    <property type="match status" value="1"/>
</dbReference>
<dbReference type="RefSeq" id="WP_038697608.1">
    <property type="nucleotide sequence ID" value="NZ_CP009286.1"/>
</dbReference>
<dbReference type="PANTHER" id="PTHR13633">
    <property type="entry name" value="MITOCHONDRIAL TRANSCRIPTION RESCUE FACTOR 1"/>
    <property type="match status" value="1"/>
</dbReference>
<evidence type="ECO:0000313" key="3">
    <source>
        <dbReference type="EMBL" id="AIQ64949.1"/>
    </source>
</evidence>
<dbReference type="Gene3D" id="3.30.1370.160">
    <property type="match status" value="1"/>
</dbReference>
<dbReference type="PANTHER" id="PTHR13633:SF3">
    <property type="entry name" value="MITOCHONDRIAL TRANSCRIPTION RESCUE FACTOR 1"/>
    <property type="match status" value="1"/>
</dbReference>
<dbReference type="InterPro" id="IPR002942">
    <property type="entry name" value="S4_RNA-bd"/>
</dbReference>
<gene>
    <name evidence="3" type="ORF">PSTEL_19400</name>
</gene>
<dbReference type="SMART" id="SM00363">
    <property type="entry name" value="S4"/>
    <property type="match status" value="1"/>
</dbReference>
<dbReference type="InterPro" id="IPR012677">
    <property type="entry name" value="Nucleotide-bd_a/b_plait_sf"/>
</dbReference>
<dbReference type="InterPro" id="IPR048443">
    <property type="entry name" value="RqcP2_N"/>
</dbReference>
<dbReference type="GO" id="GO:0003723">
    <property type="term" value="F:RNA binding"/>
    <property type="evidence" value="ECO:0007669"/>
    <property type="project" value="UniProtKB-KW"/>
</dbReference>
<dbReference type="Proteomes" id="UP000029507">
    <property type="component" value="Chromosome"/>
</dbReference>
<dbReference type="HOGENOM" id="CLU_075687_2_0_9"/>
<dbReference type="EMBL" id="CP009286">
    <property type="protein sequence ID" value="AIQ64949.1"/>
    <property type="molecule type" value="Genomic_DNA"/>
</dbReference>
<organism evidence="3 4">
    <name type="scientific">Paenibacillus stellifer</name>
    <dbReference type="NCBI Taxonomy" id="169760"/>
    <lineage>
        <taxon>Bacteria</taxon>
        <taxon>Bacillati</taxon>
        <taxon>Bacillota</taxon>
        <taxon>Bacilli</taxon>
        <taxon>Bacillales</taxon>
        <taxon>Paenibacillaceae</taxon>
        <taxon>Paenibacillus</taxon>
    </lineage>
</organism>
<dbReference type="SUPFAM" id="SSF55174">
    <property type="entry name" value="Alpha-L RNA-binding motif"/>
    <property type="match status" value="1"/>
</dbReference>
<dbReference type="Gene3D" id="3.30.70.330">
    <property type="match status" value="1"/>
</dbReference>
<dbReference type="InterPro" id="IPR040591">
    <property type="entry name" value="RqcP2_RBD"/>
</dbReference>
<dbReference type="STRING" id="169760.PSTEL_19400"/>
<feature type="domain" description="RNA-binding S4" evidence="2">
    <location>
        <begin position="184"/>
        <end position="241"/>
    </location>
</feature>
<sequence length="260" mass="28898">MKNDINGHFHPDERPFVDQAYEWVENAARYHEAKLTDFLDPRQGYILHTLVNRHPDVQVKWDGGHEEAERRRALIAPDYRSLDGEDLGLQVLNIVPEEQKQSDLEHGDYMGSLLGLGIKRSKIGDIHVLPGGCHAVVTSDIADYLALHLSSVGRASVSVEVLPVSALKTAEVKLDPVELTVSSLRLDGIAADVVRLSRSKILAPIKAGRVRVNWKVEEDPSSHLKEGDVVSVQGFGRFKMLEVGSLTKKGRYRVKVGKFV</sequence>
<name>A0A089N862_9BACL</name>
<dbReference type="Gene3D" id="3.10.290.10">
    <property type="entry name" value="RNA-binding S4 domain"/>
    <property type="match status" value="1"/>
</dbReference>
<dbReference type="OrthoDB" id="9812787at2"/>
<dbReference type="Pfam" id="PF21278">
    <property type="entry name" value="YlmH_1st"/>
    <property type="match status" value="1"/>
</dbReference>
<evidence type="ECO:0000313" key="4">
    <source>
        <dbReference type="Proteomes" id="UP000029507"/>
    </source>
</evidence>
<reference evidence="3 4" key="1">
    <citation type="submission" date="2014-08" db="EMBL/GenBank/DDBJ databases">
        <title>Comparative genomics of the Paenibacillus odorifer group.</title>
        <authorList>
            <person name="den Bakker H.C."/>
            <person name="Tsai Y.-C."/>
            <person name="Martin N."/>
            <person name="Korlach J."/>
            <person name="Wiedmann M."/>
        </authorList>
    </citation>
    <scope>NUCLEOTIDE SEQUENCE [LARGE SCALE GENOMIC DNA]</scope>
    <source>
        <strain evidence="3 4">DSM 14472</strain>
    </source>
</reference>